<evidence type="ECO:0000256" key="15">
    <source>
        <dbReference type="SAM" id="SignalP"/>
    </source>
</evidence>
<dbReference type="PROSITE" id="PS51257">
    <property type="entry name" value="PROKAR_LIPOPROTEIN"/>
    <property type="match status" value="1"/>
</dbReference>
<evidence type="ECO:0000259" key="18">
    <source>
        <dbReference type="Pfam" id="PF22461"/>
    </source>
</evidence>
<evidence type="ECO:0000256" key="4">
    <source>
        <dbReference type="ARBA" id="ARBA00022452"/>
    </source>
</evidence>
<proteinExistence type="inferred from homology"/>
<dbReference type="GO" id="GO:0006811">
    <property type="term" value="P:monoatomic ion transport"/>
    <property type="evidence" value="ECO:0007669"/>
    <property type="project" value="UniProtKB-KW"/>
</dbReference>
<evidence type="ECO:0000256" key="8">
    <source>
        <dbReference type="ARBA" id="ARBA00023047"/>
    </source>
</evidence>
<dbReference type="Pfam" id="PF02563">
    <property type="entry name" value="Poly_export"/>
    <property type="match status" value="1"/>
</dbReference>
<dbReference type="RefSeq" id="WP_089709931.1">
    <property type="nucleotide sequence ID" value="NZ_FOBC01000002.1"/>
</dbReference>
<keyword evidence="13" id="KW-0998">Cell outer membrane</keyword>
<dbReference type="GO" id="GO:0009279">
    <property type="term" value="C:cell outer membrane"/>
    <property type="evidence" value="ECO:0007669"/>
    <property type="project" value="UniProtKB-SubCell"/>
</dbReference>
<feature type="domain" description="SLBB" evidence="18">
    <location>
        <begin position="251"/>
        <end position="337"/>
    </location>
</feature>
<keyword evidence="20" id="KW-1185">Reference proteome</keyword>
<sequence length="376" mass="40929">MRRSSFINLLLALSGAILLSGCAYSPGSHFQSRTESAPVDDLVDIEPITLGLINAQRPALDADRLSEVSKEQRAQIEAYDYRIGKGDVLSIIVYDHPELTIPTGSERSAAEAGNTVHQDGTIFYPFIGDVDVVGRTVTEVRDEIARRLDPFIAEPQVEVKIAAFNSQEVKVTGEVSEPGRLPITNVPMTVLDAISLAGGLAPGANWHDVILLRDGNRRSLSLYDMLNEGDLSEDLLLGDGDVLHVPDLGSQQVFVMGEVGEPQALPMGRSRISLTEALSRAGSFDEAQADASGIFVFRRHAGRSDKLATVYQLDARNAAAMVLGTEFLLEPTDVVYVTTTSLGRWNRVINQLLPTVTAVYQVTRTTRDVNDLRDDI</sequence>
<keyword evidence="4" id="KW-1134">Transmembrane beta strand</keyword>
<evidence type="ECO:0000259" key="16">
    <source>
        <dbReference type="Pfam" id="PF02563"/>
    </source>
</evidence>
<evidence type="ECO:0000256" key="7">
    <source>
        <dbReference type="ARBA" id="ARBA00022729"/>
    </source>
</evidence>
<evidence type="ECO:0000256" key="6">
    <source>
        <dbReference type="ARBA" id="ARBA00022692"/>
    </source>
</evidence>
<comment type="subcellular location">
    <subcellularLocation>
        <location evidence="1">Cell outer membrane</location>
        <topology evidence="1">Multi-pass membrane protein</topology>
    </subcellularLocation>
</comment>
<dbReference type="InterPro" id="IPR054765">
    <property type="entry name" value="SLBB_dom"/>
</dbReference>
<dbReference type="InterPro" id="IPR040716">
    <property type="entry name" value="Wza_C"/>
</dbReference>
<evidence type="ECO:0000256" key="2">
    <source>
        <dbReference type="ARBA" id="ARBA00009450"/>
    </source>
</evidence>
<keyword evidence="6" id="KW-0812">Transmembrane</keyword>
<evidence type="ECO:0000256" key="1">
    <source>
        <dbReference type="ARBA" id="ARBA00004571"/>
    </source>
</evidence>
<dbReference type="PANTHER" id="PTHR33619">
    <property type="entry name" value="POLYSACCHARIDE EXPORT PROTEIN GFCE-RELATED"/>
    <property type="match status" value="1"/>
</dbReference>
<dbReference type="Gene3D" id="1.20.5.70">
    <property type="match status" value="1"/>
</dbReference>
<evidence type="ECO:0000313" key="19">
    <source>
        <dbReference type="EMBL" id="SEK40262.1"/>
    </source>
</evidence>
<keyword evidence="10" id="KW-0626">Porin</keyword>
<dbReference type="AlphaFoldDB" id="A0A1H7GTA5"/>
<evidence type="ECO:0000256" key="13">
    <source>
        <dbReference type="ARBA" id="ARBA00023237"/>
    </source>
</evidence>
<dbReference type="Pfam" id="PF22461">
    <property type="entry name" value="SLBB_2"/>
    <property type="match status" value="2"/>
</dbReference>
<dbReference type="InterPro" id="IPR049712">
    <property type="entry name" value="Poly_export"/>
</dbReference>
<evidence type="ECO:0000256" key="9">
    <source>
        <dbReference type="ARBA" id="ARBA00023065"/>
    </source>
</evidence>
<keyword evidence="11" id="KW-0472">Membrane</keyword>
<accession>A0A1H7GTA5</accession>
<dbReference type="EMBL" id="FOBC01000002">
    <property type="protein sequence ID" value="SEK40262.1"/>
    <property type="molecule type" value="Genomic_DNA"/>
</dbReference>
<evidence type="ECO:0000256" key="3">
    <source>
        <dbReference type="ARBA" id="ARBA00022448"/>
    </source>
</evidence>
<dbReference type="Gene3D" id="3.10.560.10">
    <property type="entry name" value="Outer membrane lipoprotein wza domain like"/>
    <property type="match status" value="2"/>
</dbReference>
<feature type="domain" description="SLBB" evidence="18">
    <location>
        <begin position="167"/>
        <end position="245"/>
    </location>
</feature>
<keyword evidence="8" id="KW-0625">Polysaccharide transport</keyword>
<keyword evidence="12" id="KW-0564">Palmitate</keyword>
<keyword evidence="7 15" id="KW-0732">Signal</keyword>
<keyword evidence="3" id="KW-0813">Transport</keyword>
<evidence type="ECO:0000259" key="17">
    <source>
        <dbReference type="Pfam" id="PF18412"/>
    </source>
</evidence>
<protein>
    <submittedName>
        <fullName evidence="19">Polysaccharide export outer membrane protein</fullName>
    </submittedName>
</protein>
<dbReference type="Proteomes" id="UP000198807">
    <property type="component" value="Unassembled WGS sequence"/>
</dbReference>
<feature type="domain" description="Polysaccharide export protein N-terminal" evidence="16">
    <location>
        <begin position="78"/>
        <end position="161"/>
    </location>
</feature>
<evidence type="ECO:0000256" key="11">
    <source>
        <dbReference type="ARBA" id="ARBA00023136"/>
    </source>
</evidence>
<comment type="similarity">
    <text evidence="2">Belongs to the BexD/CtrA/VexA family.</text>
</comment>
<feature type="domain" description="Outer-membrane lipoprotein Wza C-terminal" evidence="17">
    <location>
        <begin position="344"/>
        <end position="369"/>
    </location>
</feature>
<name>A0A1H7GTA5_9GAMM</name>
<evidence type="ECO:0000256" key="12">
    <source>
        <dbReference type="ARBA" id="ARBA00023139"/>
    </source>
</evidence>
<dbReference type="PANTHER" id="PTHR33619:SF3">
    <property type="entry name" value="POLYSACCHARIDE EXPORT PROTEIN GFCE-RELATED"/>
    <property type="match status" value="1"/>
</dbReference>
<dbReference type="InterPro" id="IPR003715">
    <property type="entry name" value="Poly_export_N"/>
</dbReference>
<dbReference type="OrthoDB" id="9808421at2"/>
<reference evidence="20" key="1">
    <citation type="submission" date="2016-10" db="EMBL/GenBank/DDBJ databases">
        <authorList>
            <person name="Varghese N."/>
            <person name="Submissions S."/>
        </authorList>
    </citation>
    <scope>NUCLEOTIDE SEQUENCE [LARGE SCALE GENOMIC DNA]</scope>
    <source>
        <strain evidence="20">CGMCC 1.9150</strain>
    </source>
</reference>
<evidence type="ECO:0000256" key="14">
    <source>
        <dbReference type="ARBA" id="ARBA00023288"/>
    </source>
</evidence>
<keyword evidence="9" id="KW-0406">Ion transport</keyword>
<gene>
    <name evidence="19" type="ORF">SAMN04488129_10242</name>
</gene>
<keyword evidence="14" id="KW-0449">Lipoprotein</keyword>
<feature type="signal peptide" evidence="15">
    <location>
        <begin position="1"/>
        <end position="25"/>
    </location>
</feature>
<dbReference type="Pfam" id="PF18412">
    <property type="entry name" value="Wza_C"/>
    <property type="match status" value="1"/>
</dbReference>
<organism evidence="19 20">
    <name type="scientific">Halomonas daqiaonensis</name>
    <dbReference type="NCBI Taxonomy" id="650850"/>
    <lineage>
        <taxon>Bacteria</taxon>
        <taxon>Pseudomonadati</taxon>
        <taxon>Pseudomonadota</taxon>
        <taxon>Gammaproteobacteria</taxon>
        <taxon>Oceanospirillales</taxon>
        <taxon>Halomonadaceae</taxon>
        <taxon>Halomonas</taxon>
    </lineage>
</organism>
<dbReference type="STRING" id="650850.SAMN04488129_10242"/>
<dbReference type="GO" id="GO:0015159">
    <property type="term" value="F:polysaccharide transmembrane transporter activity"/>
    <property type="evidence" value="ECO:0007669"/>
    <property type="project" value="InterPro"/>
</dbReference>
<evidence type="ECO:0000256" key="10">
    <source>
        <dbReference type="ARBA" id="ARBA00023114"/>
    </source>
</evidence>
<dbReference type="GO" id="GO:0015288">
    <property type="term" value="F:porin activity"/>
    <property type="evidence" value="ECO:0007669"/>
    <property type="project" value="UniProtKB-KW"/>
</dbReference>
<keyword evidence="5" id="KW-0762">Sugar transport</keyword>
<dbReference type="GO" id="GO:0046930">
    <property type="term" value="C:pore complex"/>
    <property type="evidence" value="ECO:0007669"/>
    <property type="project" value="UniProtKB-KW"/>
</dbReference>
<feature type="chain" id="PRO_5011725978" evidence="15">
    <location>
        <begin position="26"/>
        <end position="376"/>
    </location>
</feature>
<evidence type="ECO:0000313" key="20">
    <source>
        <dbReference type="Proteomes" id="UP000198807"/>
    </source>
</evidence>
<dbReference type="NCBIfam" id="NF011658">
    <property type="entry name" value="PRK15078.1"/>
    <property type="match status" value="1"/>
</dbReference>
<dbReference type="Gene3D" id="3.30.1950.10">
    <property type="entry name" value="wza like domain"/>
    <property type="match status" value="1"/>
</dbReference>
<evidence type="ECO:0000256" key="5">
    <source>
        <dbReference type="ARBA" id="ARBA00022597"/>
    </source>
</evidence>